<gene>
    <name evidence="23" type="ORF">DSTB1V02_LOCUS5649</name>
</gene>
<evidence type="ECO:0000256" key="13">
    <source>
        <dbReference type="ARBA" id="ARBA00023136"/>
    </source>
</evidence>
<feature type="domain" description="ERAP1-like C-terminal" evidence="21">
    <location>
        <begin position="782"/>
        <end position="1031"/>
    </location>
</feature>
<dbReference type="Gene3D" id="2.60.40.1910">
    <property type="match status" value="1"/>
</dbReference>
<feature type="domain" description="Peptidase M1 membrane alanine aminopeptidase" evidence="20">
    <location>
        <begin position="413"/>
        <end position="572"/>
    </location>
</feature>
<reference evidence="23" key="1">
    <citation type="submission" date="2020-11" db="EMBL/GenBank/DDBJ databases">
        <authorList>
            <person name="Tran Van P."/>
        </authorList>
    </citation>
    <scope>NUCLEOTIDE SEQUENCE</scope>
</reference>
<feature type="region of interest" description="Disordered" evidence="18">
    <location>
        <begin position="723"/>
        <end position="754"/>
    </location>
</feature>
<evidence type="ECO:0000259" key="21">
    <source>
        <dbReference type="Pfam" id="PF11838"/>
    </source>
</evidence>
<evidence type="ECO:0000256" key="14">
    <source>
        <dbReference type="ARBA" id="ARBA00023180"/>
    </source>
</evidence>
<dbReference type="EMBL" id="CAJPEV010000952">
    <property type="protein sequence ID" value="CAG0889728.1"/>
    <property type="molecule type" value="Genomic_DNA"/>
</dbReference>
<keyword evidence="7 16" id="KW-0479">Metal-binding</keyword>
<feature type="site" description="Transition state stabilizer" evidence="17">
    <location>
        <position position="569"/>
    </location>
</feature>
<evidence type="ECO:0000256" key="5">
    <source>
        <dbReference type="ARBA" id="ARBA00022670"/>
    </source>
</evidence>
<dbReference type="FunFam" id="1.10.390.10:FF:000006">
    <property type="entry name" value="Puromycin-sensitive aminopeptidase"/>
    <property type="match status" value="1"/>
</dbReference>
<keyword evidence="8" id="KW-0378">Hydrolase</keyword>
<dbReference type="PANTHER" id="PTHR11533">
    <property type="entry name" value="PROTEASE M1 ZINC METALLOPROTEASE"/>
    <property type="match status" value="1"/>
</dbReference>
<dbReference type="FunFam" id="2.60.40.1730:FF:000001">
    <property type="entry name" value="Leucyl-cystinyl aminopeptidase"/>
    <property type="match status" value="1"/>
</dbReference>
<evidence type="ECO:0000256" key="1">
    <source>
        <dbReference type="ARBA" id="ARBA00004606"/>
    </source>
</evidence>
<dbReference type="GO" id="GO:0006508">
    <property type="term" value="P:proteolysis"/>
    <property type="evidence" value="ECO:0007669"/>
    <property type="project" value="UniProtKB-KW"/>
</dbReference>
<dbReference type="Proteomes" id="UP000677054">
    <property type="component" value="Unassembled WGS sequence"/>
</dbReference>
<dbReference type="GO" id="GO:0005886">
    <property type="term" value="C:plasma membrane"/>
    <property type="evidence" value="ECO:0007669"/>
    <property type="project" value="UniProtKB-SubCell"/>
</dbReference>
<evidence type="ECO:0000256" key="17">
    <source>
        <dbReference type="PIRSR" id="PIRSR634016-4"/>
    </source>
</evidence>
<evidence type="ECO:0000256" key="19">
    <source>
        <dbReference type="SAM" id="Phobius"/>
    </source>
</evidence>
<evidence type="ECO:0000256" key="4">
    <source>
        <dbReference type="ARBA" id="ARBA00022438"/>
    </source>
</evidence>
<dbReference type="Pfam" id="PF11838">
    <property type="entry name" value="ERAP1_C"/>
    <property type="match status" value="2"/>
</dbReference>
<dbReference type="InterPro" id="IPR001930">
    <property type="entry name" value="Peptidase_M1"/>
</dbReference>
<evidence type="ECO:0000256" key="18">
    <source>
        <dbReference type="SAM" id="MobiDB-lite"/>
    </source>
</evidence>
<dbReference type="GO" id="GO:0008270">
    <property type="term" value="F:zinc ion binding"/>
    <property type="evidence" value="ECO:0007669"/>
    <property type="project" value="InterPro"/>
</dbReference>
<dbReference type="GO" id="GO:0042277">
    <property type="term" value="F:peptide binding"/>
    <property type="evidence" value="ECO:0007669"/>
    <property type="project" value="TreeGrafter"/>
</dbReference>
<feature type="region of interest" description="Disordered" evidence="18">
    <location>
        <begin position="1"/>
        <end position="22"/>
    </location>
</feature>
<keyword evidence="24" id="KW-1185">Reference proteome</keyword>
<keyword evidence="5" id="KW-0645">Protease</keyword>
<evidence type="ECO:0000259" key="22">
    <source>
        <dbReference type="Pfam" id="PF17900"/>
    </source>
</evidence>
<dbReference type="GO" id="GO:0043171">
    <property type="term" value="P:peptide catabolic process"/>
    <property type="evidence" value="ECO:0007669"/>
    <property type="project" value="TreeGrafter"/>
</dbReference>
<dbReference type="Gene3D" id="1.10.390.10">
    <property type="entry name" value="Neutral Protease Domain 2"/>
    <property type="match status" value="1"/>
</dbReference>
<dbReference type="InterPro" id="IPR014782">
    <property type="entry name" value="Peptidase_M1_dom"/>
</dbReference>
<comment type="similarity">
    <text evidence="3">Belongs to the peptidase M1 family.</text>
</comment>
<dbReference type="PRINTS" id="PR00756">
    <property type="entry name" value="ALADIPTASE"/>
</dbReference>
<dbReference type="CDD" id="cd09601">
    <property type="entry name" value="M1_APN-Q_like"/>
    <property type="match status" value="1"/>
</dbReference>
<proteinExistence type="inferred from homology"/>
<feature type="domain" description="ERAP1-like C-terminal" evidence="21">
    <location>
        <begin position="674"/>
        <end position="733"/>
    </location>
</feature>
<feature type="binding site" evidence="16">
    <location>
        <position position="506"/>
    </location>
    <ligand>
        <name>Zn(2+)</name>
        <dbReference type="ChEBI" id="CHEBI:29105"/>
        <note>catalytic</note>
    </ligand>
</feature>
<keyword evidence="9 16" id="KW-0862">Zinc</keyword>
<dbReference type="SUPFAM" id="SSF63737">
    <property type="entry name" value="Leukotriene A4 hydrolase N-terminal domain"/>
    <property type="match status" value="1"/>
</dbReference>
<dbReference type="InterPro" id="IPR042097">
    <property type="entry name" value="Aminopeptidase_N-like_N_sf"/>
</dbReference>
<feature type="active site" description="Proton acceptor" evidence="15">
    <location>
        <position position="484"/>
    </location>
</feature>
<evidence type="ECO:0000259" key="20">
    <source>
        <dbReference type="Pfam" id="PF01433"/>
    </source>
</evidence>
<dbReference type="Pfam" id="PF01433">
    <property type="entry name" value="Peptidase_M1"/>
    <property type="match status" value="1"/>
</dbReference>
<dbReference type="OrthoDB" id="79562at2759"/>
<keyword evidence="10" id="KW-0735">Signal-anchor</keyword>
<evidence type="ECO:0000256" key="10">
    <source>
        <dbReference type="ARBA" id="ARBA00022968"/>
    </source>
</evidence>
<keyword evidence="13 19" id="KW-0472">Membrane</keyword>
<dbReference type="PANTHER" id="PTHR11533:SF299">
    <property type="entry name" value="AMINOPEPTIDASE"/>
    <property type="match status" value="1"/>
</dbReference>
<accession>A0A7R8XA74</accession>
<evidence type="ECO:0000256" key="2">
    <source>
        <dbReference type="ARBA" id="ARBA00004609"/>
    </source>
</evidence>
<dbReference type="InterPro" id="IPR034016">
    <property type="entry name" value="M1_APN-typ"/>
</dbReference>
<dbReference type="GO" id="GO:0005737">
    <property type="term" value="C:cytoplasm"/>
    <property type="evidence" value="ECO:0007669"/>
    <property type="project" value="TreeGrafter"/>
</dbReference>
<dbReference type="Gene3D" id="1.25.50.20">
    <property type="match status" value="1"/>
</dbReference>
<dbReference type="Gene3D" id="2.60.40.1730">
    <property type="entry name" value="tricorn interacting facor f3 domain"/>
    <property type="match status" value="1"/>
</dbReference>
<feature type="binding site" evidence="16">
    <location>
        <position position="487"/>
    </location>
    <ligand>
        <name>Zn(2+)</name>
        <dbReference type="ChEBI" id="CHEBI:29105"/>
        <note>catalytic</note>
    </ligand>
</feature>
<feature type="region of interest" description="Disordered" evidence="18">
    <location>
        <begin position="47"/>
        <end position="66"/>
    </location>
</feature>
<dbReference type="GO" id="GO:0005615">
    <property type="term" value="C:extracellular space"/>
    <property type="evidence" value="ECO:0007669"/>
    <property type="project" value="TreeGrafter"/>
</dbReference>
<comment type="subcellular location">
    <subcellularLocation>
        <location evidence="2">Cell membrane</location>
        <topology evidence="2">Lipid-anchor</topology>
        <topology evidence="2">GPI-anchor</topology>
    </subcellularLocation>
    <subcellularLocation>
        <location evidence="1">Membrane</location>
        <topology evidence="1">Single-pass type II membrane protein</topology>
    </subcellularLocation>
</comment>
<feature type="region of interest" description="Disordered" evidence="18">
    <location>
        <begin position="1144"/>
        <end position="1189"/>
    </location>
</feature>
<dbReference type="Pfam" id="PF17900">
    <property type="entry name" value="Peptidase_M1_N"/>
    <property type="match status" value="1"/>
</dbReference>
<keyword evidence="4" id="KW-0031">Aminopeptidase</keyword>
<feature type="compositionally biased region" description="Basic and acidic residues" evidence="18">
    <location>
        <begin position="1"/>
        <end position="14"/>
    </location>
</feature>
<dbReference type="InterPro" id="IPR027268">
    <property type="entry name" value="Peptidase_M4/M1_CTD_sf"/>
</dbReference>
<evidence type="ECO:0000256" key="16">
    <source>
        <dbReference type="PIRSR" id="PIRSR634016-3"/>
    </source>
</evidence>
<comment type="cofactor">
    <cofactor evidence="16">
        <name>Zn(2+)</name>
        <dbReference type="ChEBI" id="CHEBI:29105"/>
    </cofactor>
    <text evidence="16">Binds 1 zinc ion per subunit.</text>
</comment>
<feature type="compositionally biased region" description="Basic and acidic residues" evidence="18">
    <location>
        <begin position="141"/>
        <end position="161"/>
    </location>
</feature>
<evidence type="ECO:0000313" key="24">
    <source>
        <dbReference type="Proteomes" id="UP000677054"/>
    </source>
</evidence>
<organism evidence="23">
    <name type="scientific">Darwinula stevensoni</name>
    <dbReference type="NCBI Taxonomy" id="69355"/>
    <lineage>
        <taxon>Eukaryota</taxon>
        <taxon>Metazoa</taxon>
        <taxon>Ecdysozoa</taxon>
        <taxon>Arthropoda</taxon>
        <taxon>Crustacea</taxon>
        <taxon>Oligostraca</taxon>
        <taxon>Ostracoda</taxon>
        <taxon>Podocopa</taxon>
        <taxon>Podocopida</taxon>
        <taxon>Darwinulocopina</taxon>
        <taxon>Darwinuloidea</taxon>
        <taxon>Darwinulidae</taxon>
        <taxon>Darwinula</taxon>
    </lineage>
</organism>
<evidence type="ECO:0000256" key="11">
    <source>
        <dbReference type="ARBA" id="ARBA00022989"/>
    </source>
</evidence>
<sequence>MERKKEMEKEREKQTTGNGSELHLEQLKWEPKRKEYKDKSSQVRSTATLYTREEEEAKEKKRWNNSGRAGGQWSKLFGNSCGACGCWSRWWTILIALIIFVLLVVLIVLVSLHAYQTAQSHETCIAPTPSPIQPNSTCTEAESHEAKNCEGDKKHGEDVGGRTKPFVPPPPKPEEFPWQSQRLPLSIKPLKYHLLLQPNLELKHLKGQVEVTVMAMEKTDLVVFHAKNLNLTSIAVLDANQEMETKELKIWEPWDQIALRLRTALEAGRNYSVKVVFERDIPEYPLEGIYMSYYTDPQGRRMQVISSHFEPTHARQAFPCWDEPSFKAVFSISIARTKGLQTLSNMPLLKTEDLGFYQPNIQRDDYAESVPMSTYLVAICVMDFSSRTVSTRRNVRVSTWAPSHLINQTMKTLQYAANILDFYEQYYHVRYPLPKLDLIGIPNFKAGAMENWGLITFRMNLFAASNASSSSYAQQSVLITVAHELAHQWFGNYVTMAWWDDLWLNEGFAAFMEYLGAGSQEPDWEIPLQFYSQNHLYAFSLDHMVSSHPVSVPVETPEEARALFDYISYQKEIMETWTKQQSYPLVSVRMSSETTDEGNVVILEARQTRFRTPTRDRKHASSSLESYPMSPIYQYKWHIPLSCFLYYPNGTLSIVKQWMHMNDSRLELSSAPLWVKCNVNATGFYRVKYSKDLRDALAHFLKDNVTVLPPLDRASVLSDAFAETTRGEGGTGKEIEATPEACDREEENHEGKSRSEMRSFCAQKAFHIKGLGQRRLADEPGSVATALEIMEDILRKEVTYEVWEAGIFHLLEIDRILMLNSAQTEFREFLDRIFRPALRKLDWNDSGSHVTKLLRDSVCHLAIQIDMAEALDRGHQLFNAWRNGAEMAPNLLSCVYKAGIKRGNEEEFNFLWDKYQLETDPQEKVNFIKALASSRTSSRLQRLLDWSMNATLVARQDLSTVFGVMCGHPLGHFMAWRHLRLNWDWYSKEIGGDTLGRILYYIISVFNTKFDVLEAKLFFRGKDLGEGYRRYEHALEKANLHIWWLKTHVANLISWLNSRRSHSAGDPHPHRPIRSFRAGDVTPRAMEWAEVLMRAGVVAAVHLCTSSRSCLSLRVPPTIIRRVSSVRKPHSWVHYRDVTTGNSEGIGVEERKRLGLDPGPDPDLDPRPGGPPSRSPYVSPRVHVEGKKRERSQDEVMSFLCWSCLCKRCGKVPFIGPSIIAPSRLIEYRPVKDGLIEKEVFAAGRRFRGIEIRSPCRRDESGRSSQAASGVGVRDGVKAEAIDFPATAA</sequence>
<evidence type="ECO:0000256" key="6">
    <source>
        <dbReference type="ARBA" id="ARBA00022692"/>
    </source>
</evidence>
<keyword evidence="11 19" id="KW-1133">Transmembrane helix</keyword>
<dbReference type="SUPFAM" id="SSF55486">
    <property type="entry name" value="Metalloproteases ('zincins'), catalytic domain"/>
    <property type="match status" value="1"/>
</dbReference>
<evidence type="ECO:0000256" key="7">
    <source>
        <dbReference type="ARBA" id="ARBA00022723"/>
    </source>
</evidence>
<dbReference type="EMBL" id="LR900469">
    <property type="protein sequence ID" value="CAD7245782.1"/>
    <property type="molecule type" value="Genomic_DNA"/>
</dbReference>
<evidence type="ECO:0000256" key="9">
    <source>
        <dbReference type="ARBA" id="ARBA00022833"/>
    </source>
</evidence>
<evidence type="ECO:0000313" key="23">
    <source>
        <dbReference type="EMBL" id="CAD7245782.1"/>
    </source>
</evidence>
<feature type="domain" description="Aminopeptidase N-like N-terminal" evidence="22">
    <location>
        <begin position="188"/>
        <end position="376"/>
    </location>
</feature>
<keyword evidence="14" id="KW-0325">Glycoprotein</keyword>
<name>A0A7R8XA74_9CRUS</name>
<feature type="binding site" evidence="16">
    <location>
        <position position="483"/>
    </location>
    <ligand>
        <name>Zn(2+)</name>
        <dbReference type="ChEBI" id="CHEBI:29105"/>
        <note>catalytic</note>
    </ligand>
</feature>
<feature type="transmembrane region" description="Helical" evidence="19">
    <location>
        <begin position="90"/>
        <end position="115"/>
    </location>
</feature>
<protein>
    <recommendedName>
        <fullName evidence="25">Aminopeptidase</fullName>
    </recommendedName>
</protein>
<evidence type="ECO:0008006" key="25">
    <source>
        <dbReference type="Google" id="ProtNLM"/>
    </source>
</evidence>
<feature type="region of interest" description="Disordered" evidence="18">
    <location>
        <begin position="124"/>
        <end position="178"/>
    </location>
</feature>
<keyword evidence="6 19" id="KW-0812">Transmembrane</keyword>
<dbReference type="InterPro" id="IPR045357">
    <property type="entry name" value="Aminopeptidase_N-like_N"/>
</dbReference>
<evidence type="ECO:0000256" key="15">
    <source>
        <dbReference type="PIRSR" id="PIRSR634016-1"/>
    </source>
</evidence>
<evidence type="ECO:0000256" key="3">
    <source>
        <dbReference type="ARBA" id="ARBA00010136"/>
    </source>
</evidence>
<dbReference type="InterPro" id="IPR024571">
    <property type="entry name" value="ERAP1-like_C_dom"/>
</dbReference>
<keyword evidence="12" id="KW-0482">Metalloprotease</keyword>
<dbReference type="InterPro" id="IPR050344">
    <property type="entry name" value="Peptidase_M1_aminopeptidases"/>
</dbReference>
<evidence type="ECO:0000256" key="8">
    <source>
        <dbReference type="ARBA" id="ARBA00022801"/>
    </source>
</evidence>
<evidence type="ECO:0000256" key="12">
    <source>
        <dbReference type="ARBA" id="ARBA00023049"/>
    </source>
</evidence>
<dbReference type="GO" id="GO:0070006">
    <property type="term" value="F:metalloaminopeptidase activity"/>
    <property type="evidence" value="ECO:0007669"/>
    <property type="project" value="TreeGrafter"/>
</dbReference>